<protein>
    <submittedName>
        <fullName evidence="2">Uncharacterized protein</fullName>
    </submittedName>
</protein>
<gene>
    <name evidence="1" type="ORF">CPRO_05200</name>
    <name evidence="2" type="ORF">SAMN02745151_02870</name>
</gene>
<keyword evidence="3" id="KW-1185">Reference proteome</keyword>
<dbReference type="Proteomes" id="UP000184204">
    <property type="component" value="Unassembled WGS sequence"/>
</dbReference>
<accession>A0A120MK50</accession>
<evidence type="ECO:0000313" key="1">
    <source>
        <dbReference type="EMBL" id="AMJ40123.1"/>
    </source>
</evidence>
<dbReference type="AlphaFoldDB" id="A0A120MK50"/>
<dbReference type="EMBL" id="CP014223">
    <property type="protein sequence ID" value="AMJ40123.1"/>
    <property type="molecule type" value="Genomic_DNA"/>
</dbReference>
<reference evidence="4" key="4">
    <citation type="submission" date="2016-11" db="EMBL/GenBank/DDBJ databases">
        <authorList>
            <person name="Jaros S."/>
            <person name="Januszkiewicz K."/>
            <person name="Wedrychowicz H."/>
        </authorList>
    </citation>
    <scope>NUCLEOTIDE SEQUENCE [LARGE SCALE GENOMIC DNA]</scope>
    <source>
        <strain evidence="4">DSM 1682</strain>
    </source>
</reference>
<dbReference type="EMBL" id="FQUA01000019">
    <property type="protein sequence ID" value="SHF13084.1"/>
    <property type="molecule type" value="Genomic_DNA"/>
</dbReference>
<reference evidence="2" key="3">
    <citation type="submission" date="2016-11" db="EMBL/GenBank/DDBJ databases">
        <authorList>
            <person name="Varghese N."/>
            <person name="Submissions S."/>
        </authorList>
    </citation>
    <scope>NUCLEOTIDE SEQUENCE</scope>
    <source>
        <strain evidence="2">DSM 1682</strain>
    </source>
</reference>
<proteinExistence type="predicted"/>
<dbReference type="KEGG" id="cpro:CPRO_05200"/>
<sequence length="57" mass="6490">MMKKLKINKGRGIGDISSVIRCLHAYRQEKNLLISGSNLTRELTLSCRQNSDLENEL</sequence>
<organism evidence="2 4">
    <name type="scientific">Anaerotignum propionicum DSM 1682</name>
    <dbReference type="NCBI Taxonomy" id="991789"/>
    <lineage>
        <taxon>Bacteria</taxon>
        <taxon>Bacillati</taxon>
        <taxon>Bacillota</taxon>
        <taxon>Clostridia</taxon>
        <taxon>Lachnospirales</taxon>
        <taxon>Anaerotignaceae</taxon>
        <taxon>Anaerotignum</taxon>
    </lineage>
</organism>
<evidence type="ECO:0000313" key="3">
    <source>
        <dbReference type="Proteomes" id="UP000068026"/>
    </source>
</evidence>
<dbReference type="Proteomes" id="UP000068026">
    <property type="component" value="Chromosome"/>
</dbReference>
<evidence type="ECO:0000313" key="2">
    <source>
        <dbReference type="EMBL" id="SHF13084.1"/>
    </source>
</evidence>
<reference evidence="1 3" key="1">
    <citation type="journal article" date="2016" name="Genome Announc.">
        <title>Complete Genome Sequence of the Amino Acid-Fermenting Clostridium propionicum X2 (DSM 1682).</title>
        <authorList>
            <person name="Poehlein A."/>
            <person name="Schlien K."/>
            <person name="Chowdhury N.P."/>
            <person name="Gottschalk G."/>
            <person name="Buckel W."/>
            <person name="Daniel R."/>
        </authorList>
    </citation>
    <scope>NUCLEOTIDE SEQUENCE [LARGE SCALE GENOMIC DNA]</scope>
    <source>
        <strain evidence="1 3">X2</strain>
    </source>
</reference>
<name>A0A120MK50_ANAPI</name>
<reference evidence="3" key="2">
    <citation type="submission" date="2016-01" db="EMBL/GenBank/DDBJ databases">
        <authorList>
            <person name="Poehlein A."/>
            <person name="Schlien K."/>
            <person name="Gottschalk G."/>
            <person name="Buckel W."/>
            <person name="Daniel R."/>
        </authorList>
    </citation>
    <scope>NUCLEOTIDE SEQUENCE [LARGE SCALE GENOMIC DNA]</scope>
    <source>
        <strain evidence="3">X2</strain>
    </source>
</reference>
<evidence type="ECO:0000313" key="4">
    <source>
        <dbReference type="Proteomes" id="UP000184204"/>
    </source>
</evidence>